<dbReference type="PANTHER" id="PTHR32015:SF1">
    <property type="entry name" value="LIPASE"/>
    <property type="match status" value="1"/>
</dbReference>
<sequence>MSNKGLRMLGVVVAIVLAGVVRATGAQAGPVPLPVDYSTLTALADSIRYPGSEPPGVNEWSCRSTAHPEPVVLVHGTHANMRVNWNALAPLLKNDGYCVFALNFGGLKFGQIGGTGDIRDSVVELDRFIDRVRAATGATVVDLVGHSQGGPLIRYYTSVFGGASKVHDVVALAPTYRGSDALGLDPWVAMWRTALPGLAAALDELDTAAMQQFRSSEFSTALAGLPDTVPGLRYTTIVSRYDIVATPMTDQFLHGPEARNIVVQDVCPNDFTDHLAMAYDRVALREIRNGLDPEHAVRPACEQLVLPYFGG</sequence>
<dbReference type="EMBL" id="CP003876">
    <property type="protein sequence ID" value="AFU05285.1"/>
    <property type="molecule type" value="Genomic_DNA"/>
</dbReference>
<dbReference type="eggNOG" id="COG1075">
    <property type="taxonomic scope" value="Bacteria"/>
</dbReference>
<dbReference type="STRING" id="1133849.O3I_036690"/>
<proteinExistence type="predicted"/>
<evidence type="ECO:0000256" key="1">
    <source>
        <dbReference type="SAM" id="SignalP"/>
    </source>
</evidence>
<dbReference type="Proteomes" id="UP000006304">
    <property type="component" value="Chromosome"/>
</dbReference>
<dbReference type="GO" id="GO:0016042">
    <property type="term" value="P:lipid catabolic process"/>
    <property type="evidence" value="ECO:0007669"/>
    <property type="project" value="InterPro"/>
</dbReference>
<keyword evidence="4" id="KW-1185">Reference proteome</keyword>
<evidence type="ECO:0000313" key="4">
    <source>
        <dbReference type="Proteomes" id="UP000006304"/>
    </source>
</evidence>
<dbReference type="Gene3D" id="3.40.50.1820">
    <property type="entry name" value="alpha/beta hydrolase"/>
    <property type="match status" value="1"/>
</dbReference>
<dbReference type="AlphaFoldDB" id="K0F7F6"/>
<feature type="signal peptide" evidence="1">
    <location>
        <begin position="1"/>
        <end position="28"/>
    </location>
</feature>
<protein>
    <submittedName>
        <fullName evidence="3">Lipase class 2</fullName>
    </submittedName>
</protein>
<dbReference type="RefSeq" id="WP_014988134.1">
    <property type="nucleotide sequence ID" value="NC_018681.1"/>
</dbReference>
<dbReference type="InterPro" id="IPR000073">
    <property type="entry name" value="AB_hydrolase_1"/>
</dbReference>
<dbReference type="HOGENOM" id="CLU_029537_1_2_11"/>
<gene>
    <name evidence="3" type="ORF">O3I_036690</name>
</gene>
<keyword evidence="1" id="KW-0732">Signal</keyword>
<dbReference type="InterPro" id="IPR002918">
    <property type="entry name" value="Lipase_EstA/Esterase_EstB"/>
</dbReference>
<evidence type="ECO:0000313" key="3">
    <source>
        <dbReference type="EMBL" id="AFU05285.1"/>
    </source>
</evidence>
<feature type="chain" id="PRO_5003832813" evidence="1">
    <location>
        <begin position="29"/>
        <end position="311"/>
    </location>
</feature>
<name>K0F7F6_NOCB7</name>
<dbReference type="KEGG" id="nbr:O3I_036690"/>
<reference evidence="3 4" key="1">
    <citation type="journal article" date="2012" name="J. Bacteriol.">
        <title>Complete genome sequence of Nocardia brasiliensis HUJEG-1.</title>
        <authorList>
            <person name="Vera-Cabrera L."/>
            <person name="Ortiz-Lopez R."/>
            <person name="Elizondo-Gonzalez R."/>
            <person name="Perez-Maya A.A."/>
            <person name="Ocampo-Candiani J."/>
        </authorList>
    </citation>
    <scope>NUCLEOTIDE SEQUENCE [LARGE SCALE GENOMIC DNA]</scope>
    <source>
        <strain evidence="4">ATCC 700358</strain>
    </source>
</reference>
<dbReference type="InterPro" id="IPR029058">
    <property type="entry name" value="AB_hydrolase_fold"/>
</dbReference>
<dbReference type="PANTHER" id="PTHR32015">
    <property type="entry name" value="FASTING INDUCED LIPASE"/>
    <property type="match status" value="1"/>
</dbReference>
<dbReference type="SUPFAM" id="SSF53474">
    <property type="entry name" value="alpha/beta-Hydrolases"/>
    <property type="match status" value="1"/>
</dbReference>
<dbReference type="Pfam" id="PF00561">
    <property type="entry name" value="Abhydrolase_1"/>
    <property type="match status" value="1"/>
</dbReference>
<accession>K0F7F6</accession>
<feature type="domain" description="AB hydrolase-1" evidence="2">
    <location>
        <begin position="70"/>
        <end position="199"/>
    </location>
</feature>
<organism evidence="3 4">
    <name type="scientific">Nocardia brasiliensis (strain ATCC 700358 / HUJEG-1)</name>
    <dbReference type="NCBI Taxonomy" id="1133849"/>
    <lineage>
        <taxon>Bacteria</taxon>
        <taxon>Bacillati</taxon>
        <taxon>Actinomycetota</taxon>
        <taxon>Actinomycetes</taxon>
        <taxon>Mycobacteriales</taxon>
        <taxon>Nocardiaceae</taxon>
        <taxon>Nocardia</taxon>
    </lineage>
</organism>
<evidence type="ECO:0000259" key="2">
    <source>
        <dbReference type="Pfam" id="PF00561"/>
    </source>
</evidence>
<dbReference type="GO" id="GO:0016298">
    <property type="term" value="F:lipase activity"/>
    <property type="evidence" value="ECO:0007669"/>
    <property type="project" value="TreeGrafter"/>
</dbReference>